<gene>
    <name evidence="1" type="ORF">S01H1_84918</name>
</gene>
<dbReference type="AlphaFoldDB" id="X0YA81"/>
<dbReference type="Gene3D" id="3.30.190.20">
    <property type="match status" value="1"/>
</dbReference>
<organism evidence="1">
    <name type="scientific">marine sediment metagenome</name>
    <dbReference type="NCBI Taxonomy" id="412755"/>
    <lineage>
        <taxon>unclassified sequences</taxon>
        <taxon>metagenomes</taxon>
        <taxon>ecological metagenomes</taxon>
    </lineage>
</organism>
<feature type="non-terminal residue" evidence="1">
    <location>
        <position position="1"/>
    </location>
</feature>
<dbReference type="EMBL" id="BARS01058117">
    <property type="protein sequence ID" value="GAG45628.1"/>
    <property type="molecule type" value="Genomic_DNA"/>
</dbReference>
<comment type="caution">
    <text evidence="1">The sequence shown here is derived from an EMBL/GenBank/DDBJ whole genome shotgun (WGS) entry which is preliminary data.</text>
</comment>
<feature type="non-terminal residue" evidence="1">
    <location>
        <position position="114"/>
    </location>
</feature>
<name>X0YA81_9ZZZZ</name>
<sequence length="114" mass="12647">LRAIFACVGMTVCPECGRSVVPDTPEAVSRELFESFPGRLVSVAFAPPRSNTVSPDTVRDSLLSLGFLRIISDFDGAAYRLDEDSSLERLKNREKFYVVHDRLSLEPDQASRLA</sequence>
<evidence type="ECO:0008006" key="2">
    <source>
        <dbReference type="Google" id="ProtNLM"/>
    </source>
</evidence>
<evidence type="ECO:0000313" key="1">
    <source>
        <dbReference type="EMBL" id="GAG45628.1"/>
    </source>
</evidence>
<reference evidence="1" key="1">
    <citation type="journal article" date="2014" name="Front. Microbiol.">
        <title>High frequency of phylogenetically diverse reductive dehalogenase-homologous genes in deep subseafloor sedimentary metagenomes.</title>
        <authorList>
            <person name="Kawai M."/>
            <person name="Futagami T."/>
            <person name="Toyoda A."/>
            <person name="Takaki Y."/>
            <person name="Nishi S."/>
            <person name="Hori S."/>
            <person name="Arai W."/>
            <person name="Tsubouchi T."/>
            <person name="Morono Y."/>
            <person name="Uchiyama I."/>
            <person name="Ito T."/>
            <person name="Fujiyama A."/>
            <person name="Inagaki F."/>
            <person name="Takami H."/>
        </authorList>
    </citation>
    <scope>NUCLEOTIDE SEQUENCE</scope>
    <source>
        <strain evidence="1">Expedition CK06-06</strain>
    </source>
</reference>
<proteinExistence type="predicted"/>
<protein>
    <recommendedName>
        <fullName evidence="2">UvrA interaction domain-containing protein</fullName>
    </recommendedName>
</protein>
<accession>X0YA81</accession>